<evidence type="ECO:0000256" key="6">
    <source>
        <dbReference type="PROSITE-ProRule" id="PRU01091"/>
    </source>
</evidence>
<comment type="caution">
    <text evidence="9">The sequence shown here is derived from an EMBL/GenBank/DDBJ whole genome shotgun (WGS) entry which is preliminary data.</text>
</comment>
<keyword evidence="10" id="KW-1185">Reference proteome</keyword>
<dbReference type="InterPro" id="IPR036388">
    <property type="entry name" value="WH-like_DNA-bd_sf"/>
</dbReference>
<reference evidence="9 10" key="1">
    <citation type="submission" date="2024-10" db="EMBL/GenBank/DDBJ databases">
        <authorList>
            <person name="Topkara A.R."/>
            <person name="Saygin H."/>
        </authorList>
    </citation>
    <scope>NUCLEOTIDE SEQUENCE [LARGE SCALE GENOMIC DNA]</scope>
    <source>
        <strain evidence="9 10">M3C6</strain>
    </source>
</reference>
<keyword evidence="2" id="KW-0805">Transcription regulation</keyword>
<dbReference type="Gene3D" id="1.10.10.10">
    <property type="entry name" value="Winged helix-like DNA-binding domain superfamily/Winged helix DNA-binding domain"/>
    <property type="match status" value="1"/>
</dbReference>
<evidence type="ECO:0000259" key="8">
    <source>
        <dbReference type="PROSITE" id="PS51755"/>
    </source>
</evidence>
<protein>
    <submittedName>
        <fullName evidence="9">Response regulator transcription factor</fullName>
    </submittedName>
</protein>
<feature type="domain" description="Response regulatory" evidence="7">
    <location>
        <begin position="8"/>
        <end position="121"/>
    </location>
</feature>
<dbReference type="SUPFAM" id="SSF52172">
    <property type="entry name" value="CheY-like"/>
    <property type="match status" value="1"/>
</dbReference>
<dbReference type="SMART" id="SM00448">
    <property type="entry name" value="REC"/>
    <property type="match status" value="1"/>
</dbReference>
<feature type="domain" description="OmpR/PhoB-type" evidence="8">
    <location>
        <begin position="132"/>
        <end position="232"/>
    </location>
</feature>
<dbReference type="InterPro" id="IPR016032">
    <property type="entry name" value="Sig_transdc_resp-reg_C-effctor"/>
</dbReference>
<proteinExistence type="predicted"/>
<gene>
    <name evidence="9" type="ORF">ACFLIM_36165</name>
</gene>
<feature type="modified residue" description="4-aspartylphosphate" evidence="5">
    <location>
        <position position="57"/>
    </location>
</feature>
<keyword evidence="1 5" id="KW-0597">Phosphoprotein</keyword>
<dbReference type="Gene3D" id="6.10.250.690">
    <property type="match status" value="1"/>
</dbReference>
<keyword evidence="3 6" id="KW-0238">DNA-binding</keyword>
<dbReference type="InterPro" id="IPR001789">
    <property type="entry name" value="Sig_transdc_resp-reg_receiver"/>
</dbReference>
<evidence type="ECO:0000256" key="2">
    <source>
        <dbReference type="ARBA" id="ARBA00023015"/>
    </source>
</evidence>
<dbReference type="PROSITE" id="PS51755">
    <property type="entry name" value="OMPR_PHOB"/>
    <property type="match status" value="1"/>
</dbReference>
<accession>A0ABW7AMN0</accession>
<dbReference type="InterPro" id="IPR011006">
    <property type="entry name" value="CheY-like_superfamily"/>
</dbReference>
<name>A0ABW7AMN0_9ACTN</name>
<dbReference type="PROSITE" id="PS50110">
    <property type="entry name" value="RESPONSE_REGULATORY"/>
    <property type="match status" value="1"/>
</dbReference>
<dbReference type="Proteomes" id="UP001603978">
    <property type="component" value="Unassembled WGS sequence"/>
</dbReference>
<dbReference type="PANTHER" id="PTHR48111">
    <property type="entry name" value="REGULATOR OF RPOS"/>
    <property type="match status" value="1"/>
</dbReference>
<dbReference type="RefSeq" id="WP_393172880.1">
    <property type="nucleotide sequence ID" value="NZ_JBICRM010000029.1"/>
</dbReference>
<dbReference type="CDD" id="cd00383">
    <property type="entry name" value="trans_reg_C"/>
    <property type="match status" value="1"/>
</dbReference>
<dbReference type="PANTHER" id="PTHR48111:SF4">
    <property type="entry name" value="DNA-BINDING DUAL TRANSCRIPTIONAL REGULATOR OMPR"/>
    <property type="match status" value="1"/>
</dbReference>
<dbReference type="Pfam" id="PF00486">
    <property type="entry name" value="Trans_reg_C"/>
    <property type="match status" value="1"/>
</dbReference>
<organism evidence="9 10">
    <name type="scientific">Nonomuraea marmarensis</name>
    <dbReference type="NCBI Taxonomy" id="3351344"/>
    <lineage>
        <taxon>Bacteria</taxon>
        <taxon>Bacillati</taxon>
        <taxon>Actinomycetota</taxon>
        <taxon>Actinomycetes</taxon>
        <taxon>Streptosporangiales</taxon>
        <taxon>Streptosporangiaceae</taxon>
        <taxon>Nonomuraea</taxon>
    </lineage>
</organism>
<dbReference type="Gene3D" id="3.40.50.2300">
    <property type="match status" value="1"/>
</dbReference>
<evidence type="ECO:0000256" key="1">
    <source>
        <dbReference type="ARBA" id="ARBA00022553"/>
    </source>
</evidence>
<evidence type="ECO:0000256" key="3">
    <source>
        <dbReference type="ARBA" id="ARBA00023125"/>
    </source>
</evidence>
<dbReference type="InterPro" id="IPR039420">
    <property type="entry name" value="WalR-like"/>
</dbReference>
<evidence type="ECO:0000256" key="5">
    <source>
        <dbReference type="PROSITE-ProRule" id="PRU00169"/>
    </source>
</evidence>
<evidence type="ECO:0000256" key="4">
    <source>
        <dbReference type="ARBA" id="ARBA00023163"/>
    </source>
</evidence>
<evidence type="ECO:0000259" key="7">
    <source>
        <dbReference type="PROSITE" id="PS50110"/>
    </source>
</evidence>
<dbReference type="InterPro" id="IPR001867">
    <property type="entry name" value="OmpR/PhoB-type_DNA-bd"/>
</dbReference>
<evidence type="ECO:0000313" key="10">
    <source>
        <dbReference type="Proteomes" id="UP001603978"/>
    </source>
</evidence>
<feature type="DNA-binding region" description="OmpR/PhoB-type" evidence="6">
    <location>
        <begin position="132"/>
        <end position="232"/>
    </location>
</feature>
<evidence type="ECO:0000313" key="9">
    <source>
        <dbReference type="EMBL" id="MFG1708650.1"/>
    </source>
</evidence>
<keyword evidence="4" id="KW-0804">Transcription</keyword>
<dbReference type="SUPFAM" id="SSF46894">
    <property type="entry name" value="C-terminal effector domain of the bipartite response regulators"/>
    <property type="match status" value="1"/>
</dbReference>
<sequence>MPSTAGRTVLVVDDEPKLRRLVHDYLVRDGLTVLEAGTGRRALELIAEARPDLVILDLGLPDLPGEEVVRMVRRDSDVPIVMLTAKAAENDRVMGLRLGADDYVVKPFSPRELAARVEAVLRRARGTHPAEPEPASYGGGSLRIDTERREVRADGSPVELTRTEFDLLAALASRPGRAWTRLELVSHVQGYDFEGYERTIDVHVKNLRRKIGDIPPFRLVLAVAGIGYKLGVERDA</sequence>
<dbReference type="EMBL" id="JBICRM010000029">
    <property type="protein sequence ID" value="MFG1708650.1"/>
    <property type="molecule type" value="Genomic_DNA"/>
</dbReference>
<dbReference type="Pfam" id="PF00072">
    <property type="entry name" value="Response_reg"/>
    <property type="match status" value="1"/>
</dbReference>
<dbReference type="SMART" id="SM00862">
    <property type="entry name" value="Trans_reg_C"/>
    <property type="match status" value="1"/>
</dbReference>